<keyword evidence="9" id="KW-1185">Reference proteome</keyword>
<evidence type="ECO:0000256" key="3">
    <source>
        <dbReference type="ARBA" id="ARBA00022729"/>
    </source>
</evidence>
<name>A0ABD2ZN15_9GENT</name>
<proteinExistence type="inferred from homology"/>
<keyword evidence="4 7" id="KW-1133">Transmembrane helix</keyword>
<feature type="transmembrane region" description="Helical" evidence="7">
    <location>
        <begin position="57"/>
        <end position="79"/>
    </location>
</feature>
<dbReference type="GO" id="GO:0012505">
    <property type="term" value="C:endomembrane system"/>
    <property type="evidence" value="ECO:0007669"/>
    <property type="project" value="UniProtKB-SubCell"/>
</dbReference>
<dbReference type="EMBL" id="JBJUIK010000008">
    <property type="protein sequence ID" value="KAL3519570.1"/>
    <property type="molecule type" value="Genomic_DNA"/>
</dbReference>
<evidence type="ECO:0000313" key="8">
    <source>
        <dbReference type="EMBL" id="KAL3519570.1"/>
    </source>
</evidence>
<evidence type="ECO:0000313" key="9">
    <source>
        <dbReference type="Proteomes" id="UP001630127"/>
    </source>
</evidence>
<dbReference type="Pfam" id="PF06749">
    <property type="entry name" value="DUF1218"/>
    <property type="match status" value="1"/>
</dbReference>
<comment type="similarity">
    <text evidence="6">Belongs to the DESIGUAL family.</text>
</comment>
<evidence type="ECO:0000256" key="1">
    <source>
        <dbReference type="ARBA" id="ARBA00004127"/>
    </source>
</evidence>
<keyword evidence="3" id="KW-0732">Signal</keyword>
<reference evidence="8 9" key="1">
    <citation type="submission" date="2024-11" db="EMBL/GenBank/DDBJ databases">
        <title>A near-complete genome assembly of Cinchona calisaya.</title>
        <authorList>
            <person name="Lian D.C."/>
            <person name="Zhao X.W."/>
            <person name="Wei L."/>
        </authorList>
    </citation>
    <scope>NUCLEOTIDE SEQUENCE [LARGE SCALE GENOMIC DNA]</scope>
    <source>
        <tissue evidence="8">Nenye</tissue>
    </source>
</reference>
<evidence type="ECO:0000256" key="2">
    <source>
        <dbReference type="ARBA" id="ARBA00022692"/>
    </source>
</evidence>
<evidence type="ECO:0000256" key="7">
    <source>
        <dbReference type="SAM" id="Phobius"/>
    </source>
</evidence>
<accession>A0ABD2ZN15</accession>
<dbReference type="PANTHER" id="PTHR31769">
    <property type="entry name" value="OS07G0462200 PROTEIN-RELATED"/>
    <property type="match status" value="1"/>
</dbReference>
<organism evidence="8 9">
    <name type="scientific">Cinchona calisaya</name>
    <dbReference type="NCBI Taxonomy" id="153742"/>
    <lineage>
        <taxon>Eukaryota</taxon>
        <taxon>Viridiplantae</taxon>
        <taxon>Streptophyta</taxon>
        <taxon>Embryophyta</taxon>
        <taxon>Tracheophyta</taxon>
        <taxon>Spermatophyta</taxon>
        <taxon>Magnoliopsida</taxon>
        <taxon>eudicotyledons</taxon>
        <taxon>Gunneridae</taxon>
        <taxon>Pentapetalae</taxon>
        <taxon>asterids</taxon>
        <taxon>lamiids</taxon>
        <taxon>Gentianales</taxon>
        <taxon>Rubiaceae</taxon>
        <taxon>Cinchonoideae</taxon>
        <taxon>Cinchoneae</taxon>
        <taxon>Cinchona</taxon>
    </lineage>
</organism>
<feature type="transmembrane region" description="Helical" evidence="7">
    <location>
        <begin position="5"/>
        <end position="27"/>
    </location>
</feature>
<feature type="transmembrane region" description="Helical" evidence="7">
    <location>
        <begin position="100"/>
        <end position="118"/>
    </location>
</feature>
<dbReference type="InterPro" id="IPR052222">
    <property type="entry name" value="DESIGUAL"/>
</dbReference>
<evidence type="ECO:0000256" key="4">
    <source>
        <dbReference type="ARBA" id="ARBA00022989"/>
    </source>
</evidence>
<gene>
    <name evidence="8" type="ORF">ACH5RR_017719</name>
</gene>
<sequence length="178" mass="19284">MIKEVYYFVGLLIIIMDVVAGILGIQAEIAQNQGKNLRVWWILECRDPSYEAFKLGLAATVLLTLAHVTPIMLGGCICIRSKEELDQSSNIKQLAAGSRVLTWFVMVIAFALLISGTLSNSRSRQNCGISNHHHLSTGGILCFFHGLFAAAYYISATATTQDERVPKQPATAGAAANA</sequence>
<comment type="subcellular location">
    <subcellularLocation>
        <location evidence="1">Endomembrane system</location>
        <topology evidence="1">Multi-pass membrane protein</topology>
    </subcellularLocation>
</comment>
<dbReference type="InterPro" id="IPR009606">
    <property type="entry name" value="DEAL/Modifying_wall_lignin1/2"/>
</dbReference>
<feature type="transmembrane region" description="Helical" evidence="7">
    <location>
        <begin position="138"/>
        <end position="158"/>
    </location>
</feature>
<dbReference type="AlphaFoldDB" id="A0ABD2ZN15"/>
<dbReference type="Proteomes" id="UP001630127">
    <property type="component" value="Unassembled WGS sequence"/>
</dbReference>
<keyword evidence="2 7" id="KW-0812">Transmembrane</keyword>
<comment type="caution">
    <text evidence="8">The sequence shown here is derived from an EMBL/GenBank/DDBJ whole genome shotgun (WGS) entry which is preliminary data.</text>
</comment>
<evidence type="ECO:0000256" key="6">
    <source>
        <dbReference type="ARBA" id="ARBA00029467"/>
    </source>
</evidence>
<protein>
    <submittedName>
        <fullName evidence="8">Uncharacterized protein</fullName>
    </submittedName>
</protein>
<keyword evidence="5 7" id="KW-0472">Membrane</keyword>
<evidence type="ECO:0000256" key="5">
    <source>
        <dbReference type="ARBA" id="ARBA00023136"/>
    </source>
</evidence>